<protein>
    <submittedName>
        <fullName evidence="1">Uncharacterized protein</fullName>
    </submittedName>
</protein>
<proteinExistence type="predicted"/>
<dbReference type="EMBL" id="NMUH01006823">
    <property type="protein sequence ID" value="MQM16061.1"/>
    <property type="molecule type" value="Genomic_DNA"/>
</dbReference>
<reference evidence="1" key="1">
    <citation type="submission" date="2017-07" db="EMBL/GenBank/DDBJ databases">
        <title>Taro Niue Genome Assembly and Annotation.</title>
        <authorList>
            <person name="Atibalentja N."/>
            <person name="Keating K."/>
            <person name="Fields C.J."/>
        </authorList>
    </citation>
    <scope>NUCLEOTIDE SEQUENCE</scope>
    <source>
        <strain evidence="1">Niue_2</strain>
        <tissue evidence="1">Leaf</tissue>
    </source>
</reference>
<dbReference type="AlphaFoldDB" id="A0A843X9R4"/>
<comment type="caution">
    <text evidence="1">The sequence shown here is derived from an EMBL/GenBank/DDBJ whole genome shotgun (WGS) entry which is preliminary data.</text>
</comment>
<dbReference type="Proteomes" id="UP000652761">
    <property type="component" value="Unassembled WGS sequence"/>
</dbReference>
<name>A0A843X9R4_COLES</name>
<evidence type="ECO:0000313" key="2">
    <source>
        <dbReference type="Proteomes" id="UP000652761"/>
    </source>
</evidence>
<sequence>RPGGIQGVVPFGCEGRPGGIQGVVPFECEGRPAELGVVASLGGLYPKRTSACSFHRRGRTTHGHALPVSCREGSACLCLLLHLASRDSAERPSSNNSSESSSPWRRGPCIALASAGETPSPLDDRARTATMQYGCCTYVFSGAGTSHLVHPTSKMGTGAIYISIVMLGSRAQLSWRGRAPPHARRVEGAGPSNIKCVFCFFTICAHK</sequence>
<accession>A0A843X9R4</accession>
<evidence type="ECO:0000313" key="1">
    <source>
        <dbReference type="EMBL" id="MQM16061.1"/>
    </source>
</evidence>
<feature type="non-terminal residue" evidence="1">
    <location>
        <position position="207"/>
    </location>
</feature>
<keyword evidence="2" id="KW-1185">Reference proteome</keyword>
<feature type="non-terminal residue" evidence="1">
    <location>
        <position position="1"/>
    </location>
</feature>
<organism evidence="1 2">
    <name type="scientific">Colocasia esculenta</name>
    <name type="common">Wild taro</name>
    <name type="synonym">Arum esculentum</name>
    <dbReference type="NCBI Taxonomy" id="4460"/>
    <lineage>
        <taxon>Eukaryota</taxon>
        <taxon>Viridiplantae</taxon>
        <taxon>Streptophyta</taxon>
        <taxon>Embryophyta</taxon>
        <taxon>Tracheophyta</taxon>
        <taxon>Spermatophyta</taxon>
        <taxon>Magnoliopsida</taxon>
        <taxon>Liliopsida</taxon>
        <taxon>Araceae</taxon>
        <taxon>Aroideae</taxon>
        <taxon>Colocasieae</taxon>
        <taxon>Colocasia</taxon>
    </lineage>
</organism>
<gene>
    <name evidence="1" type="ORF">Taro_049014</name>
</gene>